<evidence type="ECO:0000256" key="4">
    <source>
        <dbReference type="ARBA" id="ARBA00023136"/>
    </source>
</evidence>
<comment type="function">
    <text evidence="1 7">Assembles around the rod to form the L-ring and probably protects the motor/basal body from shearing forces during rotation.</text>
</comment>
<keyword evidence="8" id="KW-0969">Cilium</keyword>
<gene>
    <name evidence="7" type="primary">flgH</name>
    <name evidence="8" type="ORF">ENT73_03555</name>
</gene>
<keyword evidence="4 7" id="KW-0472">Membrane</keyword>
<comment type="similarity">
    <text evidence="2 7">Belongs to the FlgH family.</text>
</comment>
<dbReference type="GO" id="GO:0003774">
    <property type="term" value="F:cytoskeletal motor activity"/>
    <property type="evidence" value="ECO:0007669"/>
    <property type="project" value="InterPro"/>
</dbReference>
<keyword evidence="5 7" id="KW-0975">Bacterial flagellum</keyword>
<proteinExistence type="inferred from homology"/>
<keyword evidence="8" id="KW-0966">Cell projection</keyword>
<dbReference type="HAMAP" id="MF_00415">
    <property type="entry name" value="FlgH"/>
    <property type="match status" value="1"/>
</dbReference>
<dbReference type="InterPro" id="IPR000527">
    <property type="entry name" value="Flag_Lring"/>
</dbReference>
<dbReference type="PRINTS" id="PR01008">
    <property type="entry name" value="FLGLRINGFLGH"/>
</dbReference>
<dbReference type="GO" id="GO:0009279">
    <property type="term" value="C:cell outer membrane"/>
    <property type="evidence" value="ECO:0007669"/>
    <property type="project" value="UniProtKB-SubCell"/>
</dbReference>
<comment type="subunit">
    <text evidence="7">The basal body constitutes a major portion of the flagellar organelle and consists of four rings (L,P,S, and M) mounted on a central rod.</text>
</comment>
<sequence>MRKRLNLITLWGLFLVFLNGCWEFDPKTPPPPPPPPKIDFPEPIIPSQGTKGSLFREGSSLFAYADNRARFVGDIITIKIVETYQSSNNVKQGSSKQSSIKAGINKLFGYENQFQKTLPLPSGFDPTKLVDAGMSSSTSGQGQTQRESRILATISARVVEVLPNGNLVVQGVRTIKRNRDLEYITITGIVRPQDVESDNSVISTKISDLYVEYSGKGPSSEATSGPGILTRLLQLFWLF</sequence>
<reference evidence="8" key="1">
    <citation type="journal article" date="2020" name="mSystems">
        <title>Genome- and Community-Level Interaction Insights into Carbon Utilization and Element Cycling Functions of Hydrothermarchaeota in Hydrothermal Sediment.</title>
        <authorList>
            <person name="Zhou Z."/>
            <person name="Liu Y."/>
            <person name="Xu W."/>
            <person name="Pan J."/>
            <person name="Luo Z.H."/>
            <person name="Li M."/>
        </authorList>
    </citation>
    <scope>NUCLEOTIDE SEQUENCE [LARGE SCALE GENOMIC DNA]</scope>
    <source>
        <strain evidence="8">SpSt-605</strain>
    </source>
</reference>
<name>A0A832GNV3_9BACT</name>
<dbReference type="GO" id="GO:0009427">
    <property type="term" value="C:bacterial-type flagellum basal body, distal rod, L ring"/>
    <property type="evidence" value="ECO:0007669"/>
    <property type="project" value="InterPro"/>
</dbReference>
<accession>A0A832GNV3</accession>
<dbReference type="AlphaFoldDB" id="A0A832GNV3"/>
<dbReference type="GO" id="GO:0071973">
    <property type="term" value="P:bacterial-type flagellum-dependent cell motility"/>
    <property type="evidence" value="ECO:0007669"/>
    <property type="project" value="InterPro"/>
</dbReference>
<evidence type="ECO:0000256" key="6">
    <source>
        <dbReference type="ARBA" id="ARBA00023237"/>
    </source>
</evidence>
<keyword evidence="8" id="KW-0282">Flagellum</keyword>
<evidence type="ECO:0000256" key="1">
    <source>
        <dbReference type="ARBA" id="ARBA00002591"/>
    </source>
</evidence>
<keyword evidence="3" id="KW-0732">Signal</keyword>
<comment type="subcellular location">
    <subcellularLocation>
        <location evidence="7">Cell outer membrane</location>
    </subcellularLocation>
    <subcellularLocation>
        <location evidence="7">Bacterial flagellum basal body</location>
    </subcellularLocation>
</comment>
<evidence type="ECO:0000256" key="7">
    <source>
        <dbReference type="HAMAP-Rule" id="MF_00415"/>
    </source>
</evidence>
<evidence type="ECO:0000256" key="5">
    <source>
        <dbReference type="ARBA" id="ARBA00023143"/>
    </source>
</evidence>
<keyword evidence="6 7" id="KW-0998">Cell outer membrane</keyword>
<organism evidence="8">
    <name type="scientific">Caldimicrobium thiodismutans</name>
    <dbReference type="NCBI Taxonomy" id="1653476"/>
    <lineage>
        <taxon>Bacteria</taxon>
        <taxon>Pseudomonadati</taxon>
        <taxon>Thermodesulfobacteriota</taxon>
        <taxon>Thermodesulfobacteria</taxon>
        <taxon>Thermodesulfobacteriales</taxon>
        <taxon>Thermodesulfobacteriaceae</taxon>
        <taxon>Caldimicrobium</taxon>
    </lineage>
</organism>
<evidence type="ECO:0000256" key="2">
    <source>
        <dbReference type="ARBA" id="ARBA00006929"/>
    </source>
</evidence>
<comment type="caution">
    <text evidence="8">The sequence shown here is derived from an EMBL/GenBank/DDBJ whole genome shotgun (WGS) entry which is preliminary data.</text>
</comment>
<protein>
    <recommendedName>
        <fullName evidence="7">Flagellar L-ring protein</fullName>
    </recommendedName>
    <alternativeName>
        <fullName evidence="7">Basal body L-ring protein</fullName>
    </alternativeName>
</protein>
<dbReference type="EMBL" id="DSZU01000060">
    <property type="protein sequence ID" value="HGV55144.1"/>
    <property type="molecule type" value="Genomic_DNA"/>
</dbReference>
<dbReference type="PANTHER" id="PTHR34933:SF1">
    <property type="entry name" value="FLAGELLAR L-RING PROTEIN"/>
    <property type="match status" value="1"/>
</dbReference>
<evidence type="ECO:0000313" key="8">
    <source>
        <dbReference type="EMBL" id="HGV55144.1"/>
    </source>
</evidence>
<dbReference type="PANTHER" id="PTHR34933">
    <property type="entry name" value="FLAGELLAR L-RING PROTEIN"/>
    <property type="match status" value="1"/>
</dbReference>
<dbReference type="Pfam" id="PF02107">
    <property type="entry name" value="FlgH"/>
    <property type="match status" value="1"/>
</dbReference>
<evidence type="ECO:0000256" key="3">
    <source>
        <dbReference type="ARBA" id="ARBA00022729"/>
    </source>
</evidence>